<sequence>MVIRLAARGAVHRTDAQNEDSMTMATLPVSPPPACDEPATPLAYGYLRVPDHAPDHEVLRLEQALVAFAEAKGLSFAGFFFEFRSGSRAAFNELIGELVRAGAHHVVVPSLRHLALNTLVQDAMQDRLALDAEAEVLPMCPFVKGSTKDSQASVIMLSHGFVPLGCHTQASCLA</sequence>
<proteinExistence type="predicted"/>
<accession>R1GFJ7</accession>
<evidence type="ECO:0000313" key="2">
    <source>
        <dbReference type="Proteomes" id="UP000014139"/>
    </source>
</evidence>
<comment type="caution">
    <text evidence="1">The sequence shown here is derived from an EMBL/GenBank/DDBJ whole genome shotgun (WGS) entry which is preliminary data.</text>
</comment>
<dbReference type="PATRIC" id="fig|1292037.4.peg.571"/>
<dbReference type="EMBL" id="AOUO01000029">
    <property type="protein sequence ID" value="EOD70047.1"/>
    <property type="molecule type" value="Genomic_DNA"/>
</dbReference>
<dbReference type="Proteomes" id="UP000014139">
    <property type="component" value="Unassembled WGS sequence"/>
</dbReference>
<name>R1GFJ7_9PSEU</name>
<evidence type="ECO:0000313" key="1">
    <source>
        <dbReference type="EMBL" id="EOD70047.1"/>
    </source>
</evidence>
<dbReference type="AlphaFoldDB" id="R1GFJ7"/>
<gene>
    <name evidence="1" type="ORF">H480_02896</name>
</gene>
<evidence type="ECO:0008006" key="3">
    <source>
        <dbReference type="Google" id="ProtNLM"/>
    </source>
</evidence>
<keyword evidence="2" id="KW-1185">Reference proteome</keyword>
<organism evidence="1 2">
    <name type="scientific">Amycolatopsis vancoresmycina DSM 44592</name>
    <dbReference type="NCBI Taxonomy" id="1292037"/>
    <lineage>
        <taxon>Bacteria</taxon>
        <taxon>Bacillati</taxon>
        <taxon>Actinomycetota</taxon>
        <taxon>Actinomycetes</taxon>
        <taxon>Pseudonocardiales</taxon>
        <taxon>Pseudonocardiaceae</taxon>
        <taxon>Amycolatopsis</taxon>
    </lineage>
</organism>
<protein>
    <recommendedName>
        <fullName evidence="3">Resolvase/invertase-type recombinase catalytic domain-containing protein</fullName>
    </recommendedName>
</protein>
<reference evidence="1 2" key="1">
    <citation type="submission" date="2013-02" db="EMBL/GenBank/DDBJ databases">
        <title>Draft genome sequence of Amycolatopsis vancoresmycina strain DSM 44592T.</title>
        <authorList>
            <person name="Kumar S."/>
            <person name="Kaur N."/>
            <person name="Kaur C."/>
            <person name="Raghava G.P.S."/>
            <person name="Mayilraj S."/>
        </authorList>
    </citation>
    <scope>NUCLEOTIDE SEQUENCE [LARGE SCALE GENOMIC DNA]</scope>
    <source>
        <strain evidence="1 2">DSM 44592</strain>
    </source>
</reference>
<dbReference type="RefSeq" id="WP_003057568.1">
    <property type="nucleotide sequence ID" value="NZ_AOUO01000029.1"/>
</dbReference>